<evidence type="ECO:0000313" key="2">
    <source>
        <dbReference type="EMBL" id="KAG5631550.1"/>
    </source>
</evidence>
<comment type="caution">
    <text evidence="2">The sequence shown here is derived from an EMBL/GenBank/DDBJ whole genome shotgun (WGS) entry which is preliminary data.</text>
</comment>
<accession>A0A9J6B473</accession>
<organism evidence="2 3">
    <name type="scientific">Solanum commersonii</name>
    <name type="common">Commerson's wild potato</name>
    <name type="synonym">Commerson's nightshade</name>
    <dbReference type="NCBI Taxonomy" id="4109"/>
    <lineage>
        <taxon>Eukaryota</taxon>
        <taxon>Viridiplantae</taxon>
        <taxon>Streptophyta</taxon>
        <taxon>Embryophyta</taxon>
        <taxon>Tracheophyta</taxon>
        <taxon>Spermatophyta</taxon>
        <taxon>Magnoliopsida</taxon>
        <taxon>eudicotyledons</taxon>
        <taxon>Gunneridae</taxon>
        <taxon>Pentapetalae</taxon>
        <taxon>asterids</taxon>
        <taxon>lamiids</taxon>
        <taxon>Solanales</taxon>
        <taxon>Solanaceae</taxon>
        <taxon>Solanoideae</taxon>
        <taxon>Solaneae</taxon>
        <taxon>Solanum</taxon>
    </lineage>
</organism>
<evidence type="ECO:0000313" key="3">
    <source>
        <dbReference type="Proteomes" id="UP000824120"/>
    </source>
</evidence>
<dbReference type="Proteomes" id="UP000824120">
    <property type="component" value="Chromosome 1"/>
</dbReference>
<sequence length="62" mass="7149">MIFHILYLLPFVLAAASEVNVLHLEYFQFSGRMIVLALAYDVYYWNALGTQINSCNVAAMRY</sequence>
<protein>
    <recommendedName>
        <fullName evidence="4">Secreted protein</fullName>
    </recommendedName>
</protein>
<name>A0A9J6B473_SOLCO</name>
<feature type="signal peptide" evidence="1">
    <location>
        <begin position="1"/>
        <end position="16"/>
    </location>
</feature>
<feature type="chain" id="PRO_5039939192" description="Secreted protein" evidence="1">
    <location>
        <begin position="17"/>
        <end position="62"/>
    </location>
</feature>
<proteinExistence type="predicted"/>
<gene>
    <name evidence="2" type="ORF">H5410_003267</name>
</gene>
<dbReference type="EMBL" id="JACXVP010000001">
    <property type="protein sequence ID" value="KAG5631550.1"/>
    <property type="molecule type" value="Genomic_DNA"/>
</dbReference>
<dbReference type="AlphaFoldDB" id="A0A9J6B473"/>
<keyword evidence="1" id="KW-0732">Signal</keyword>
<reference evidence="2 3" key="1">
    <citation type="submission" date="2020-09" db="EMBL/GenBank/DDBJ databases">
        <title>De no assembly of potato wild relative species, Solanum commersonii.</title>
        <authorList>
            <person name="Cho K."/>
        </authorList>
    </citation>
    <scope>NUCLEOTIDE SEQUENCE [LARGE SCALE GENOMIC DNA]</scope>
    <source>
        <strain evidence="2">LZ3.2</strain>
        <tissue evidence="2">Leaf</tissue>
    </source>
</reference>
<keyword evidence="3" id="KW-1185">Reference proteome</keyword>
<evidence type="ECO:0000256" key="1">
    <source>
        <dbReference type="SAM" id="SignalP"/>
    </source>
</evidence>
<evidence type="ECO:0008006" key="4">
    <source>
        <dbReference type="Google" id="ProtNLM"/>
    </source>
</evidence>